<evidence type="ECO:0000256" key="3">
    <source>
        <dbReference type="ARBA" id="ARBA00022475"/>
    </source>
</evidence>
<evidence type="ECO:0000256" key="2">
    <source>
        <dbReference type="ARBA" id="ARBA00022448"/>
    </source>
</evidence>
<gene>
    <name evidence="9" type="ORF">CLV47_11620</name>
</gene>
<keyword evidence="2 7" id="KW-0813">Transport</keyword>
<evidence type="ECO:0000256" key="1">
    <source>
        <dbReference type="ARBA" id="ARBA00004651"/>
    </source>
</evidence>
<feature type="transmembrane region" description="Helical" evidence="7">
    <location>
        <begin position="262"/>
        <end position="284"/>
    </location>
</feature>
<evidence type="ECO:0000313" key="10">
    <source>
        <dbReference type="Proteomes" id="UP000237752"/>
    </source>
</evidence>
<feature type="transmembrane region" description="Helical" evidence="7">
    <location>
        <begin position="218"/>
        <end position="242"/>
    </location>
</feature>
<keyword evidence="6 7" id="KW-0472">Membrane</keyword>
<dbReference type="InterPro" id="IPR000515">
    <property type="entry name" value="MetI-like"/>
</dbReference>
<dbReference type="RefSeq" id="WP_202862641.1">
    <property type="nucleotide sequence ID" value="NZ_PVUE01000016.1"/>
</dbReference>
<dbReference type="GO" id="GO:0055085">
    <property type="term" value="P:transmembrane transport"/>
    <property type="evidence" value="ECO:0007669"/>
    <property type="project" value="InterPro"/>
</dbReference>
<feature type="transmembrane region" description="Helical" evidence="7">
    <location>
        <begin position="135"/>
        <end position="156"/>
    </location>
</feature>
<feature type="transmembrane region" description="Helical" evidence="7">
    <location>
        <begin position="36"/>
        <end position="58"/>
    </location>
</feature>
<keyword evidence="4 7" id="KW-0812">Transmembrane</keyword>
<dbReference type="Pfam" id="PF00528">
    <property type="entry name" value="BPD_transp_1"/>
    <property type="match status" value="1"/>
</dbReference>
<feature type="domain" description="ABC transmembrane type-1" evidence="8">
    <location>
        <begin position="100"/>
        <end position="285"/>
    </location>
</feature>
<dbReference type="Proteomes" id="UP000237752">
    <property type="component" value="Unassembled WGS sequence"/>
</dbReference>
<dbReference type="InterPro" id="IPR025966">
    <property type="entry name" value="OppC_N"/>
</dbReference>
<keyword evidence="10" id="KW-1185">Reference proteome</keyword>
<evidence type="ECO:0000256" key="6">
    <source>
        <dbReference type="ARBA" id="ARBA00023136"/>
    </source>
</evidence>
<organism evidence="9 10">
    <name type="scientific">Antricoccus suffuscus</name>
    <dbReference type="NCBI Taxonomy" id="1629062"/>
    <lineage>
        <taxon>Bacteria</taxon>
        <taxon>Bacillati</taxon>
        <taxon>Actinomycetota</taxon>
        <taxon>Actinomycetes</taxon>
        <taxon>Geodermatophilales</taxon>
        <taxon>Antricoccaceae</taxon>
        <taxon>Antricoccus</taxon>
    </lineage>
</organism>
<evidence type="ECO:0000259" key="8">
    <source>
        <dbReference type="PROSITE" id="PS50928"/>
    </source>
</evidence>
<evidence type="ECO:0000313" key="9">
    <source>
        <dbReference type="EMBL" id="PRZ40488.1"/>
    </source>
</evidence>
<dbReference type="Pfam" id="PF12911">
    <property type="entry name" value="OppC_N"/>
    <property type="match status" value="1"/>
</dbReference>
<proteinExistence type="inferred from homology"/>
<sequence length="298" mass="30674">MSVLPEPMANQPADTGVEARPARTVRLWHRLVRHRSFQVGSIGVLILAAVAIIGPLLVGDPDQTNYKNKLAAPSAMHWLGTDSNGRDLLSRAVHGAGVSFEAALIVFALTTVIGIGLGVPAGLMGGPFDIFVSRICDVMLGLPSLVLALAVVGALGPGFGNLVLAMSLTGWAGLAKLSRSLALSSRHRPDVLAARMAGIGRARIAVGHVLPGVFAHGLIAATLGLGETILGLAGLSFLGLGVQPPTAEWGSMLNEGRIDLNVAPWLLIGPGIGLVITVTAITLISDALRDCADVSELA</sequence>
<dbReference type="PROSITE" id="PS50928">
    <property type="entry name" value="ABC_TM1"/>
    <property type="match status" value="1"/>
</dbReference>
<comment type="similarity">
    <text evidence="7">Belongs to the binding-protein-dependent transport system permease family.</text>
</comment>
<dbReference type="InterPro" id="IPR035906">
    <property type="entry name" value="MetI-like_sf"/>
</dbReference>
<evidence type="ECO:0000256" key="7">
    <source>
        <dbReference type="RuleBase" id="RU363032"/>
    </source>
</evidence>
<evidence type="ECO:0000256" key="4">
    <source>
        <dbReference type="ARBA" id="ARBA00022692"/>
    </source>
</evidence>
<evidence type="ECO:0000256" key="5">
    <source>
        <dbReference type="ARBA" id="ARBA00022989"/>
    </source>
</evidence>
<dbReference type="InterPro" id="IPR050366">
    <property type="entry name" value="BP-dependent_transpt_permease"/>
</dbReference>
<dbReference type="EMBL" id="PVUE01000016">
    <property type="protein sequence ID" value="PRZ40488.1"/>
    <property type="molecule type" value="Genomic_DNA"/>
</dbReference>
<dbReference type="SUPFAM" id="SSF161098">
    <property type="entry name" value="MetI-like"/>
    <property type="match status" value="1"/>
</dbReference>
<keyword evidence="5 7" id="KW-1133">Transmembrane helix</keyword>
<comment type="subcellular location">
    <subcellularLocation>
        <location evidence="1 7">Cell membrane</location>
        <topology evidence="1 7">Multi-pass membrane protein</topology>
    </subcellularLocation>
</comment>
<feature type="transmembrane region" description="Helical" evidence="7">
    <location>
        <begin position="102"/>
        <end position="123"/>
    </location>
</feature>
<dbReference type="GO" id="GO:0005886">
    <property type="term" value="C:plasma membrane"/>
    <property type="evidence" value="ECO:0007669"/>
    <property type="project" value="UniProtKB-SubCell"/>
</dbReference>
<accession>A0A2T0ZWN0</accession>
<dbReference type="CDD" id="cd06261">
    <property type="entry name" value="TM_PBP2"/>
    <property type="match status" value="1"/>
</dbReference>
<comment type="caution">
    <text evidence="9">The sequence shown here is derived from an EMBL/GenBank/DDBJ whole genome shotgun (WGS) entry which is preliminary data.</text>
</comment>
<dbReference type="Gene3D" id="1.10.3720.10">
    <property type="entry name" value="MetI-like"/>
    <property type="match status" value="1"/>
</dbReference>
<dbReference type="PANTHER" id="PTHR43386:SF1">
    <property type="entry name" value="D,D-DIPEPTIDE TRANSPORT SYSTEM PERMEASE PROTEIN DDPC-RELATED"/>
    <property type="match status" value="1"/>
</dbReference>
<protein>
    <submittedName>
        <fullName evidence="9">Peptide/nickel transport system permease protein/oligopeptide transport system permease protein/nickel transport system permease protein</fullName>
    </submittedName>
</protein>
<dbReference type="AlphaFoldDB" id="A0A2T0ZWN0"/>
<dbReference type="PANTHER" id="PTHR43386">
    <property type="entry name" value="OLIGOPEPTIDE TRANSPORT SYSTEM PERMEASE PROTEIN APPC"/>
    <property type="match status" value="1"/>
</dbReference>
<reference evidence="9 10" key="1">
    <citation type="submission" date="2018-03" db="EMBL/GenBank/DDBJ databases">
        <title>Genomic Encyclopedia of Archaeal and Bacterial Type Strains, Phase II (KMG-II): from individual species to whole genera.</title>
        <authorList>
            <person name="Goeker M."/>
        </authorList>
    </citation>
    <scope>NUCLEOTIDE SEQUENCE [LARGE SCALE GENOMIC DNA]</scope>
    <source>
        <strain evidence="9 10">DSM 100065</strain>
    </source>
</reference>
<keyword evidence="3" id="KW-1003">Cell membrane</keyword>
<name>A0A2T0ZWN0_9ACTN</name>